<keyword evidence="11" id="KW-1278">Translocase</keyword>
<evidence type="ECO:0000256" key="10">
    <source>
        <dbReference type="ARBA" id="ARBA00022842"/>
    </source>
</evidence>
<dbReference type="AlphaFoldDB" id="A0A8E6BBF5"/>
<dbReference type="InterPro" id="IPR004014">
    <property type="entry name" value="ATPase_P-typ_cation-transptr_N"/>
</dbReference>
<dbReference type="InterPro" id="IPR006408">
    <property type="entry name" value="P-type_ATPase_IIB"/>
</dbReference>
<dbReference type="SMART" id="SM00831">
    <property type="entry name" value="Cation_ATPase_N"/>
    <property type="match status" value="1"/>
</dbReference>
<dbReference type="GO" id="GO:0046872">
    <property type="term" value="F:metal ion binding"/>
    <property type="evidence" value="ECO:0007669"/>
    <property type="project" value="UniProtKB-KW"/>
</dbReference>
<evidence type="ECO:0000256" key="12">
    <source>
        <dbReference type="ARBA" id="ARBA00022989"/>
    </source>
</evidence>
<evidence type="ECO:0000256" key="5">
    <source>
        <dbReference type="ARBA" id="ARBA00022692"/>
    </source>
</evidence>
<evidence type="ECO:0000259" key="16">
    <source>
        <dbReference type="SMART" id="SM00831"/>
    </source>
</evidence>
<dbReference type="InterPro" id="IPR023214">
    <property type="entry name" value="HAD_sf"/>
</dbReference>
<dbReference type="PANTHER" id="PTHR24093">
    <property type="entry name" value="CATION TRANSPORTING ATPASE"/>
    <property type="match status" value="1"/>
</dbReference>
<feature type="transmembrane region" description="Helical" evidence="15">
    <location>
        <begin position="311"/>
        <end position="333"/>
    </location>
</feature>
<dbReference type="SUPFAM" id="SSF81665">
    <property type="entry name" value="Calcium ATPase, transmembrane domain M"/>
    <property type="match status" value="1"/>
</dbReference>
<dbReference type="InterPro" id="IPR059000">
    <property type="entry name" value="ATPase_P-type_domA"/>
</dbReference>
<feature type="domain" description="Cation-transporting P-type ATPase N-terminal" evidence="16">
    <location>
        <begin position="2"/>
        <end position="72"/>
    </location>
</feature>
<comment type="subcellular location">
    <subcellularLocation>
        <location evidence="1">Endomembrane system</location>
        <topology evidence="1">Multi-pass membrane protein</topology>
    </subcellularLocation>
</comment>
<keyword evidence="4" id="KW-0109">Calcium transport</keyword>
<dbReference type="InterPro" id="IPR023299">
    <property type="entry name" value="ATPase_P-typ_cyto_dom_N"/>
</dbReference>
<feature type="transmembrane region" description="Helical" evidence="15">
    <location>
        <begin position="79"/>
        <end position="97"/>
    </location>
</feature>
<feature type="transmembrane region" description="Helical" evidence="15">
    <location>
        <begin position="128"/>
        <end position="145"/>
    </location>
</feature>
<dbReference type="InterPro" id="IPR023298">
    <property type="entry name" value="ATPase_P-typ_TM_dom_sf"/>
</dbReference>
<dbReference type="Gene3D" id="2.70.150.10">
    <property type="entry name" value="Calcium-transporting ATPase, cytoplasmic transduction domain A"/>
    <property type="match status" value="2"/>
</dbReference>
<organism evidence="17 18">
    <name type="scientific">Telmatocola sphagniphila</name>
    <dbReference type="NCBI Taxonomy" id="1123043"/>
    <lineage>
        <taxon>Bacteria</taxon>
        <taxon>Pseudomonadati</taxon>
        <taxon>Planctomycetota</taxon>
        <taxon>Planctomycetia</taxon>
        <taxon>Gemmatales</taxon>
        <taxon>Gemmataceae</taxon>
    </lineage>
</organism>
<dbReference type="Proteomes" id="UP000676194">
    <property type="component" value="Chromosome"/>
</dbReference>
<dbReference type="SUPFAM" id="SSF81653">
    <property type="entry name" value="Calcium ATPase, transduction domain A"/>
    <property type="match status" value="1"/>
</dbReference>
<evidence type="ECO:0000256" key="8">
    <source>
        <dbReference type="ARBA" id="ARBA00022837"/>
    </source>
</evidence>
<evidence type="ECO:0000256" key="3">
    <source>
        <dbReference type="ARBA" id="ARBA00022448"/>
    </source>
</evidence>
<dbReference type="InterPro" id="IPR018303">
    <property type="entry name" value="ATPase_P-typ_P_site"/>
</dbReference>
<keyword evidence="18" id="KW-1185">Reference proteome</keyword>
<dbReference type="SFLD" id="SFLDS00003">
    <property type="entry name" value="Haloacid_Dehalogenase"/>
    <property type="match status" value="1"/>
</dbReference>
<keyword evidence="12 15" id="KW-1133">Transmembrane helix</keyword>
<evidence type="ECO:0000256" key="9">
    <source>
        <dbReference type="ARBA" id="ARBA00022840"/>
    </source>
</evidence>
<name>A0A8E6BBF5_9BACT</name>
<evidence type="ECO:0000256" key="4">
    <source>
        <dbReference type="ARBA" id="ARBA00022568"/>
    </source>
</evidence>
<sequence>MRSIQELLSDFPNCVSRGLSSEEVERSKQQFGLNRLTPLPREPLWKQFVGRFDEPIIRILLAASLLKIVVDLFLGSLLWGAIGFSLSLLVVALVFFPRFKALQPVLCFVLAAILVLVSSLIGHLSFEGLAIMVAVILATGVAFFSEWKSAREFDLLNARKDSQKCRTIRNGEIGIVASEDTYVGDLIEIHAGDEIPADGRVVQAQDLRINQSLLTGESEPVAKIDGTYLEDAEGTEHPACVYRGTQVVEGVGRVLITDVGDMTMIGQIARQLSLVGSSLDEESALVRVHRKLTVQKHQTPLQRKLSHLADLISKLGYAAAVLIFLAMLIRGYLMGEWKLSFAGADLRASLAAILEYFVYMVVVVVVAVPEGLPMSVSVSLALAMRKMTRANCHVRQLMACETIGSVSVICSDKTGTITLNEMRVDHVWTPESTNQPSERIVLNAALNSTAHLDPAAGDPSIIGSSTEGALLLWLKENQVDYRKVREEHAVLYQTHFDSQRKDMRSVVRLEGVVHLMIKGAPEMLLAASNRVRSSQGEILELTPALMERIERSLLADSQRSMRTLAFAHTIANTDPSDESFYRNLASGELSNLIFDGYAAIRDPIRPDVSEAIRQCRVAGIEVKMITGDNPETARAIGQEIGLLEAESLLMTSEQFGAASNEQLKAQLPKLRILARAKPQDKLRMVRLLQEMQQVVAVTGDGTNDAPALKQADVGLAMGRTGTEVAKEASNIVLLDDSFSSIVQSIHWGRALYENIQRFLQFQLTINVSALILALLGPFLGVKPPFTVLQLLWINVIMDTFAAIALCSERPRPGLMKCKPIHREANILTRAMRWRILGTAGFFVVAMLILLVGMKYDHLFYRSQDNPSNFFGEFTRRQVAIFFTTYVMFQLWNQLNCRSLAGNESAFYRLFQNPFFLGISAMTLGVQISIINYGGAIFDVEPLSGLEWLLIVVGTASVLLFGEILRRVVASSGASRE</sequence>
<evidence type="ECO:0000313" key="17">
    <source>
        <dbReference type="EMBL" id="QVL34656.1"/>
    </source>
</evidence>
<dbReference type="GO" id="GO:0016887">
    <property type="term" value="F:ATP hydrolysis activity"/>
    <property type="evidence" value="ECO:0007669"/>
    <property type="project" value="InterPro"/>
</dbReference>
<dbReference type="InterPro" id="IPR044492">
    <property type="entry name" value="P_typ_ATPase_HD_dom"/>
</dbReference>
<dbReference type="NCBIfam" id="TIGR01494">
    <property type="entry name" value="ATPase_P-type"/>
    <property type="match status" value="2"/>
</dbReference>
<keyword evidence="5 15" id="KW-0812">Transmembrane</keyword>
<keyword evidence="6" id="KW-0479">Metal-binding</keyword>
<dbReference type="NCBIfam" id="TIGR01517">
    <property type="entry name" value="ATPase-IIB_Ca"/>
    <property type="match status" value="1"/>
</dbReference>
<dbReference type="FunFam" id="3.40.50.1000:FF:000193">
    <property type="entry name" value="Plasma membrane calcium-transporting ATPase 2"/>
    <property type="match status" value="1"/>
</dbReference>
<dbReference type="Pfam" id="PF00690">
    <property type="entry name" value="Cation_ATPase_N"/>
    <property type="match status" value="1"/>
</dbReference>
<evidence type="ECO:0000256" key="11">
    <source>
        <dbReference type="ARBA" id="ARBA00022967"/>
    </source>
</evidence>
<dbReference type="InterPro" id="IPR036412">
    <property type="entry name" value="HAD-like_sf"/>
</dbReference>
<dbReference type="EMBL" id="CP074694">
    <property type="protein sequence ID" value="QVL34656.1"/>
    <property type="molecule type" value="Genomic_DNA"/>
</dbReference>
<dbReference type="Pfam" id="PF13246">
    <property type="entry name" value="Cation_ATPase"/>
    <property type="match status" value="1"/>
</dbReference>
<gene>
    <name evidence="17" type="ORF">KIH39_12330</name>
</gene>
<feature type="transmembrane region" description="Helical" evidence="15">
    <location>
        <begin position="947"/>
        <end position="968"/>
    </location>
</feature>
<evidence type="ECO:0000256" key="15">
    <source>
        <dbReference type="SAM" id="Phobius"/>
    </source>
</evidence>
<keyword evidence="13" id="KW-0406">Ion transport</keyword>
<feature type="transmembrane region" description="Helical" evidence="15">
    <location>
        <begin position="104"/>
        <end position="122"/>
    </location>
</feature>
<dbReference type="PRINTS" id="PR00119">
    <property type="entry name" value="CATATPASE"/>
</dbReference>
<keyword evidence="14 15" id="KW-0472">Membrane</keyword>
<feature type="transmembrane region" description="Helical" evidence="15">
    <location>
        <begin position="873"/>
        <end position="892"/>
    </location>
</feature>
<feature type="transmembrane region" description="Helical" evidence="15">
    <location>
        <begin position="758"/>
        <end position="779"/>
    </location>
</feature>
<dbReference type="EC" id="7.2.2.10" evidence="2"/>
<dbReference type="Pfam" id="PF00689">
    <property type="entry name" value="Cation_ATPase_C"/>
    <property type="match status" value="1"/>
</dbReference>
<keyword evidence="3" id="KW-0813">Transport</keyword>
<evidence type="ECO:0000256" key="2">
    <source>
        <dbReference type="ARBA" id="ARBA00012790"/>
    </source>
</evidence>
<proteinExistence type="predicted"/>
<dbReference type="GO" id="GO:0005886">
    <property type="term" value="C:plasma membrane"/>
    <property type="evidence" value="ECO:0007669"/>
    <property type="project" value="TreeGrafter"/>
</dbReference>
<dbReference type="Gene3D" id="1.20.1110.10">
    <property type="entry name" value="Calcium-transporting ATPase, transmembrane domain"/>
    <property type="match status" value="3"/>
</dbReference>
<protein>
    <recommendedName>
        <fullName evidence="2">P-type Ca(2+) transporter</fullName>
        <ecNumber evidence="2">7.2.2.10</ecNumber>
    </recommendedName>
</protein>
<dbReference type="SUPFAM" id="SSF81660">
    <property type="entry name" value="Metal cation-transporting ATPase, ATP-binding domain N"/>
    <property type="match status" value="1"/>
</dbReference>
<dbReference type="PRINTS" id="PR00120">
    <property type="entry name" value="HATPASE"/>
</dbReference>
<dbReference type="SFLD" id="SFLDG00002">
    <property type="entry name" value="C1.7:_P-type_atpase_like"/>
    <property type="match status" value="1"/>
</dbReference>
<dbReference type="KEGG" id="tsph:KIH39_12330"/>
<evidence type="ECO:0000256" key="7">
    <source>
        <dbReference type="ARBA" id="ARBA00022741"/>
    </source>
</evidence>
<dbReference type="GO" id="GO:0005524">
    <property type="term" value="F:ATP binding"/>
    <property type="evidence" value="ECO:0007669"/>
    <property type="project" value="UniProtKB-KW"/>
</dbReference>
<feature type="transmembrane region" description="Helical" evidence="15">
    <location>
        <begin position="835"/>
        <end position="853"/>
    </location>
</feature>
<dbReference type="GO" id="GO:0012505">
    <property type="term" value="C:endomembrane system"/>
    <property type="evidence" value="ECO:0007669"/>
    <property type="project" value="UniProtKB-SubCell"/>
</dbReference>
<keyword evidence="9" id="KW-0067">ATP-binding</keyword>
<keyword evidence="10" id="KW-0460">Magnesium</keyword>
<keyword evidence="7" id="KW-0547">Nucleotide-binding</keyword>
<dbReference type="GO" id="GO:0005388">
    <property type="term" value="F:P-type calcium transporter activity"/>
    <property type="evidence" value="ECO:0007669"/>
    <property type="project" value="UniProtKB-EC"/>
</dbReference>
<accession>A0A8E6BBF5</accession>
<dbReference type="Gene3D" id="3.40.50.1000">
    <property type="entry name" value="HAD superfamily/HAD-like"/>
    <property type="match status" value="1"/>
</dbReference>
<dbReference type="PROSITE" id="PS00154">
    <property type="entry name" value="ATPASE_E1_E2"/>
    <property type="match status" value="1"/>
</dbReference>
<dbReference type="InterPro" id="IPR006068">
    <property type="entry name" value="ATPase_P-typ_cation-transptr_C"/>
</dbReference>
<dbReference type="Gene3D" id="3.40.1110.10">
    <property type="entry name" value="Calcium-transporting ATPase, cytoplasmic domain N"/>
    <property type="match status" value="1"/>
</dbReference>
<dbReference type="InterPro" id="IPR001757">
    <property type="entry name" value="P_typ_ATPase"/>
</dbReference>
<dbReference type="Pfam" id="PF00122">
    <property type="entry name" value="E1-E2_ATPase"/>
    <property type="match status" value="1"/>
</dbReference>
<dbReference type="InterPro" id="IPR008250">
    <property type="entry name" value="ATPase_P-typ_transduc_dom_A_sf"/>
</dbReference>
<dbReference type="PANTHER" id="PTHR24093:SF369">
    <property type="entry name" value="CALCIUM-TRANSPORTING ATPASE"/>
    <property type="match status" value="1"/>
</dbReference>
<feature type="transmembrane region" description="Helical" evidence="15">
    <location>
        <begin position="356"/>
        <end position="383"/>
    </location>
</feature>
<feature type="transmembrane region" description="Helical" evidence="15">
    <location>
        <begin position="913"/>
        <end position="935"/>
    </location>
</feature>
<evidence type="ECO:0000256" key="6">
    <source>
        <dbReference type="ARBA" id="ARBA00022723"/>
    </source>
</evidence>
<reference evidence="17" key="1">
    <citation type="submission" date="2021-05" db="EMBL/GenBank/DDBJ databases">
        <title>Complete genome sequence of the cellulolytic planctomycete Telmatocola sphagniphila SP2T and characterization of the first cellulase from planctomycetes.</title>
        <authorList>
            <person name="Rakitin A.L."/>
            <person name="Beletsky A.V."/>
            <person name="Naumoff D.G."/>
            <person name="Kulichevskaya I.S."/>
            <person name="Mardanov A.V."/>
            <person name="Ravin N.V."/>
            <person name="Dedysh S.N."/>
        </authorList>
    </citation>
    <scope>NUCLEOTIDE SEQUENCE</scope>
    <source>
        <strain evidence="17">SP2T</strain>
    </source>
</reference>
<dbReference type="SUPFAM" id="SSF56784">
    <property type="entry name" value="HAD-like"/>
    <property type="match status" value="1"/>
</dbReference>
<evidence type="ECO:0000256" key="1">
    <source>
        <dbReference type="ARBA" id="ARBA00004127"/>
    </source>
</evidence>
<dbReference type="RefSeq" id="WP_213499848.1">
    <property type="nucleotide sequence ID" value="NZ_CP074694.1"/>
</dbReference>
<evidence type="ECO:0000313" key="18">
    <source>
        <dbReference type="Proteomes" id="UP000676194"/>
    </source>
</evidence>
<evidence type="ECO:0000256" key="14">
    <source>
        <dbReference type="ARBA" id="ARBA00023136"/>
    </source>
</evidence>
<evidence type="ECO:0000256" key="13">
    <source>
        <dbReference type="ARBA" id="ARBA00023065"/>
    </source>
</evidence>
<keyword evidence="8" id="KW-0106">Calcium</keyword>
<dbReference type="SFLD" id="SFLDF00027">
    <property type="entry name" value="p-type_atpase"/>
    <property type="match status" value="1"/>
</dbReference>
<feature type="transmembrane region" description="Helical" evidence="15">
    <location>
        <begin position="785"/>
        <end position="806"/>
    </location>
</feature>